<dbReference type="GO" id="GO:0003724">
    <property type="term" value="F:RNA helicase activity"/>
    <property type="evidence" value="ECO:0007669"/>
    <property type="project" value="UniProtKB-EC"/>
</dbReference>
<evidence type="ECO:0000256" key="7">
    <source>
        <dbReference type="ARBA" id="ARBA00022729"/>
    </source>
</evidence>
<dbReference type="InterPro" id="IPR001650">
    <property type="entry name" value="Helicase_C-like"/>
</dbReference>
<feature type="transmembrane region" description="Helical" evidence="18">
    <location>
        <begin position="581"/>
        <end position="604"/>
    </location>
</feature>
<dbReference type="SUPFAM" id="SSF47473">
    <property type="entry name" value="EF-hand"/>
    <property type="match status" value="1"/>
</dbReference>
<keyword evidence="15 18" id="KW-0472">Membrane</keyword>
<feature type="transmembrane region" description="Helical" evidence="18">
    <location>
        <begin position="514"/>
        <end position="540"/>
    </location>
</feature>
<evidence type="ECO:0000259" key="21">
    <source>
        <dbReference type="PROSITE" id="PS51192"/>
    </source>
</evidence>
<dbReference type="FunFam" id="3.40.50.300:FF:000079">
    <property type="entry name" value="probable ATP-dependent RNA helicase DDX17"/>
    <property type="match status" value="1"/>
</dbReference>
<comment type="similarity">
    <text evidence="4">Belongs to the centrin family.</text>
</comment>
<feature type="transmembrane region" description="Helical" evidence="18">
    <location>
        <begin position="775"/>
        <end position="801"/>
    </location>
</feature>
<dbReference type="SUPFAM" id="SSF81324">
    <property type="entry name" value="Voltage-gated potassium channels"/>
    <property type="match status" value="1"/>
</dbReference>
<proteinExistence type="inferred from homology"/>
<feature type="domain" description="Helicase ATP-binding" evidence="21">
    <location>
        <begin position="1345"/>
        <end position="1520"/>
    </location>
</feature>
<dbReference type="InterPro" id="IPR018247">
    <property type="entry name" value="EF_Hand_1_Ca_BS"/>
</dbReference>
<dbReference type="GO" id="GO:0072657">
    <property type="term" value="P:protein localization to membrane"/>
    <property type="evidence" value="ECO:0007669"/>
    <property type="project" value="TreeGrafter"/>
</dbReference>
<dbReference type="InterPro" id="IPR004240">
    <property type="entry name" value="EMP70"/>
</dbReference>
<keyword evidence="6 18" id="KW-0812">Transmembrane</keyword>
<reference evidence="24 25" key="1">
    <citation type="submission" date="2020-04" db="EMBL/GenBank/DDBJ databases">
        <title>Perkinsus chesapeaki whole genome sequence.</title>
        <authorList>
            <person name="Bogema D.R."/>
        </authorList>
    </citation>
    <scope>NUCLEOTIDE SEQUENCE [LARGE SCALE GENOMIC DNA]</scope>
    <source>
        <strain evidence="24">ATCC PRA-425</strain>
    </source>
</reference>
<evidence type="ECO:0000256" key="1">
    <source>
        <dbReference type="ARBA" id="ARBA00004141"/>
    </source>
</evidence>
<feature type="transmembrane region" description="Helical" evidence="18">
    <location>
        <begin position="428"/>
        <end position="451"/>
    </location>
</feature>
<evidence type="ECO:0000259" key="23">
    <source>
        <dbReference type="PROSITE" id="PS51195"/>
    </source>
</evidence>
<dbReference type="Gene3D" id="1.10.287.70">
    <property type="match status" value="1"/>
</dbReference>
<dbReference type="GO" id="GO:0016020">
    <property type="term" value="C:membrane"/>
    <property type="evidence" value="ECO:0007669"/>
    <property type="project" value="UniProtKB-SubCell"/>
</dbReference>
<evidence type="ECO:0000256" key="15">
    <source>
        <dbReference type="ARBA" id="ARBA00023136"/>
    </source>
</evidence>
<dbReference type="InterPro" id="IPR027417">
    <property type="entry name" value="P-loop_NTPase"/>
</dbReference>
<feature type="transmembrane region" description="Helical" evidence="18">
    <location>
        <begin position="546"/>
        <end position="569"/>
    </location>
</feature>
<dbReference type="InterPro" id="IPR014001">
    <property type="entry name" value="Helicase_ATP-bd"/>
</dbReference>
<dbReference type="Gene3D" id="1.10.238.10">
    <property type="entry name" value="EF-hand"/>
    <property type="match status" value="1"/>
</dbReference>
<feature type="transmembrane region" description="Helical" evidence="18">
    <location>
        <begin position="852"/>
        <end position="874"/>
    </location>
</feature>
<feature type="signal peptide" evidence="19">
    <location>
        <begin position="1"/>
        <end position="26"/>
    </location>
</feature>
<dbReference type="InterPro" id="IPR027359">
    <property type="entry name" value="Volt_channel_dom_sf"/>
</dbReference>
<dbReference type="InterPro" id="IPR011992">
    <property type="entry name" value="EF-hand-dom_pair"/>
</dbReference>
<dbReference type="Gene3D" id="3.40.50.300">
    <property type="entry name" value="P-loop containing nucleotide triphosphate hydrolases"/>
    <property type="match status" value="2"/>
</dbReference>
<feature type="transmembrane region" description="Helical" evidence="18">
    <location>
        <begin position="463"/>
        <end position="486"/>
    </location>
</feature>
<evidence type="ECO:0000313" key="25">
    <source>
        <dbReference type="Proteomes" id="UP000591131"/>
    </source>
</evidence>
<feature type="transmembrane region" description="Helical" evidence="18">
    <location>
        <begin position="616"/>
        <end position="646"/>
    </location>
</feature>
<keyword evidence="11" id="KW-0106">Calcium</keyword>
<dbReference type="PROSITE" id="PS50222">
    <property type="entry name" value="EF_HAND_2"/>
    <property type="match status" value="1"/>
</dbReference>
<dbReference type="InterPro" id="IPR005821">
    <property type="entry name" value="Ion_trans_dom"/>
</dbReference>
<evidence type="ECO:0000259" key="20">
    <source>
        <dbReference type="PROSITE" id="PS50222"/>
    </source>
</evidence>
<feature type="compositionally biased region" description="Low complexity" evidence="17">
    <location>
        <begin position="1153"/>
        <end position="1163"/>
    </location>
</feature>
<feature type="transmembrane region" description="Helical" evidence="18">
    <location>
        <begin position="354"/>
        <end position="382"/>
    </location>
</feature>
<evidence type="ECO:0000256" key="14">
    <source>
        <dbReference type="ARBA" id="ARBA00023034"/>
    </source>
</evidence>
<dbReference type="GO" id="GO:0005216">
    <property type="term" value="F:monoatomic ion channel activity"/>
    <property type="evidence" value="ECO:0007669"/>
    <property type="project" value="InterPro"/>
</dbReference>
<dbReference type="Proteomes" id="UP000591131">
    <property type="component" value="Unassembled WGS sequence"/>
</dbReference>
<evidence type="ECO:0000256" key="11">
    <source>
        <dbReference type="ARBA" id="ARBA00022837"/>
    </source>
</evidence>
<evidence type="ECO:0000256" key="13">
    <source>
        <dbReference type="ARBA" id="ARBA00022989"/>
    </source>
</evidence>
<keyword evidence="14" id="KW-0333">Golgi apparatus</keyword>
<dbReference type="InterPro" id="IPR002048">
    <property type="entry name" value="EF_hand_dom"/>
</dbReference>
<feature type="domain" description="EF-hand" evidence="20">
    <location>
        <begin position="973"/>
        <end position="1008"/>
    </location>
</feature>
<dbReference type="PROSITE" id="PS51195">
    <property type="entry name" value="Q_MOTIF"/>
    <property type="match status" value="1"/>
</dbReference>
<gene>
    <name evidence="24" type="ORF">FOL47_003256</name>
</gene>
<feature type="transmembrane region" description="Helical" evidence="18">
    <location>
        <begin position="388"/>
        <end position="407"/>
    </location>
</feature>
<dbReference type="Gene3D" id="1.20.120.350">
    <property type="entry name" value="Voltage-gated potassium channels. Chain C"/>
    <property type="match status" value="1"/>
</dbReference>
<evidence type="ECO:0000256" key="6">
    <source>
        <dbReference type="ARBA" id="ARBA00022692"/>
    </source>
</evidence>
<keyword evidence="13 18" id="KW-1133">Transmembrane helix</keyword>
<dbReference type="GO" id="GO:0005509">
    <property type="term" value="F:calcium ion binding"/>
    <property type="evidence" value="ECO:0007669"/>
    <property type="project" value="InterPro"/>
</dbReference>
<comment type="subcellular location">
    <subcellularLocation>
        <location evidence="2">Golgi apparatus</location>
    </subcellularLocation>
    <subcellularLocation>
        <location evidence="1">Membrane</location>
        <topology evidence="1">Multi-pass membrane protein</topology>
    </subcellularLocation>
</comment>
<evidence type="ECO:0000259" key="22">
    <source>
        <dbReference type="PROSITE" id="PS51194"/>
    </source>
</evidence>
<dbReference type="Pfam" id="PF00520">
    <property type="entry name" value="Ion_trans"/>
    <property type="match status" value="1"/>
</dbReference>
<accession>A0A7J6N3H9</accession>
<dbReference type="EC" id="3.6.4.13" evidence="5"/>
<evidence type="ECO:0000256" key="18">
    <source>
        <dbReference type="SAM" id="Phobius"/>
    </source>
</evidence>
<name>A0A7J6N3H9_PERCH</name>
<dbReference type="CDD" id="cd18787">
    <property type="entry name" value="SF2_C_DEAD"/>
    <property type="match status" value="1"/>
</dbReference>
<evidence type="ECO:0000256" key="2">
    <source>
        <dbReference type="ARBA" id="ARBA00004555"/>
    </source>
</evidence>
<dbReference type="InterPro" id="IPR011545">
    <property type="entry name" value="DEAD/DEAH_box_helicase_dom"/>
</dbReference>
<evidence type="ECO:0000256" key="17">
    <source>
        <dbReference type="SAM" id="MobiDB-lite"/>
    </source>
</evidence>
<evidence type="ECO:0000256" key="10">
    <source>
        <dbReference type="ARBA" id="ARBA00022806"/>
    </source>
</evidence>
<feature type="domain" description="Helicase C-terminal" evidence="22">
    <location>
        <begin position="1532"/>
        <end position="1697"/>
    </location>
</feature>
<dbReference type="GO" id="GO:0005524">
    <property type="term" value="F:ATP binding"/>
    <property type="evidence" value="ECO:0007669"/>
    <property type="project" value="UniProtKB-KW"/>
</dbReference>
<evidence type="ECO:0000313" key="24">
    <source>
        <dbReference type="EMBL" id="KAF4678194.1"/>
    </source>
</evidence>
<keyword evidence="8" id="KW-0547">Nucleotide-binding</keyword>
<feature type="region of interest" description="Disordered" evidence="17">
    <location>
        <begin position="1137"/>
        <end position="1168"/>
    </location>
</feature>
<dbReference type="PROSITE" id="PS00039">
    <property type="entry name" value="DEAD_ATP_HELICASE"/>
    <property type="match status" value="1"/>
</dbReference>
<evidence type="ECO:0000256" key="5">
    <source>
        <dbReference type="ARBA" id="ARBA00012552"/>
    </source>
</evidence>
<dbReference type="GO" id="GO:0016787">
    <property type="term" value="F:hydrolase activity"/>
    <property type="evidence" value="ECO:0007669"/>
    <property type="project" value="UniProtKB-KW"/>
</dbReference>
<feature type="transmembrane region" description="Helical" evidence="18">
    <location>
        <begin position="720"/>
        <end position="739"/>
    </location>
</feature>
<evidence type="ECO:0000256" key="3">
    <source>
        <dbReference type="ARBA" id="ARBA00005227"/>
    </source>
</evidence>
<dbReference type="SMART" id="SM00054">
    <property type="entry name" value="EFh"/>
    <property type="match status" value="2"/>
</dbReference>
<feature type="transmembrane region" description="Helical" evidence="18">
    <location>
        <begin position="288"/>
        <end position="310"/>
    </location>
</feature>
<dbReference type="InterPro" id="IPR014014">
    <property type="entry name" value="RNA_helicase_DEAD_Q_motif"/>
</dbReference>
<dbReference type="GO" id="GO:0003676">
    <property type="term" value="F:nucleic acid binding"/>
    <property type="evidence" value="ECO:0007669"/>
    <property type="project" value="InterPro"/>
</dbReference>
<keyword evidence="7 19" id="KW-0732">Signal</keyword>
<keyword evidence="10" id="KW-0347">Helicase</keyword>
<feature type="chain" id="PRO_5029608383" description="RNA helicase" evidence="19">
    <location>
        <begin position="27"/>
        <end position="1713"/>
    </location>
</feature>
<evidence type="ECO:0000256" key="12">
    <source>
        <dbReference type="ARBA" id="ARBA00022840"/>
    </source>
</evidence>
<sequence>MATPERHWSPGLTWCCLALLLQGASSLLLPGIAPHDYKEGEEVPFSVNEMTSVRTQLPMDYYKTHSADSQCRVVTDKSAEVNANLGELLSGQMMSPTSYKIQMLRPVSCQIACRDKLTPELRDTVKQMIRDQYTVNMNIDRLPGAVKFTVRDPQKKAPTADNDQENQVFVMSGFPLGVQLKNQYFLHNHLKFKLEYHRPEDVDDTARSVYRVVGFEIEPSSLKQFVRDGGDSAVCQSDGATLEPLDIDKADSITYTYDVEWTENPDKEWVTRWDIYLQMSPGSGQIHWFSIINSVLIALFLSAMVAMILIRTLARDIAKYNELVGEMTAEEAQEEAGWKMVHGDVFRPPPHRRLLCVCVGSGVQLLLMCGLVLIFATLGFLSPVHRGALLQGMVILFAFMGVPAGYVSGRLGKTLAPTSSEHHRSTTMLTAFLYPGSLFVVFFFINMLVWAKGSSGAVPFTTMFAMLVLWFGISVPLVYLGAAAAYRRDPIGFPCRVNSIPRPIPPQPWFLKPWLLCLVGGVLPFGAVFTELFFIMSSLWQHQFYYLFGFVVLVYLILIITCAEVSIALTYFQLTAEDYRWWWRSFFVSGSSALYVFGYSLMYLGTRLQIVDAVSIAVYIGYMGMISFAFFLLTGCIGFVATFFFVRAIYGSIKSDSSVLRYVMGAEPVNHFHTSEKPGPRRPSLASFYSEESSLGEGSLSSWRRLLGQLWGVHDPMFDILTGAVNLLNSLFIGLAMYYPDFTETLKPVWIDTIQRMLILCLIAEFFARVLADEWIWFLSFGNCIDAFLVWVPGFLTVWVLRPFLKIRASMLGNLMVLRLLRVRELVKGVRTFNGFRELWIMVQGLTDSARMLFWTYAIIGLVHLLFGLLALQVIGHNEAFEFDDYVQSLFGSLGNSMFTLFQVMTLDSWAGSVVRPIMHSSPLGLVLILLFIGISSFVLFNLVTAIIVEQAFSAVAADEELLASTRHSHQRETIDGLKKLFDELDEDGSGELSAQEFTDVLDDPKFIQRLTMLDFDVSELPELFTLFDSGDGMVSTEEFCDGMIQLQSYIKSKDMFNCVLHTQLLGKLVDECGSEQLESRVYKPLKRCVQDDIPELMLEIEEALEDLAALGDLAKVQDMVHKANVFPPAPSAPPVATSPLFVGDADGDSDSSSDVSSSPISSERFDKEVQVSLRKRGRHCSAPQIFNQNSGGGMGGLSQQNFMVGSDGQQGYYNNGMDDYNGGRYNYGGYGGGAGYPQYGGYGGQFGYGYYEDQLGANLKAVQWDKYQLTEFQKHFYVEHPRVAAMTPEEVELVRNRLAIEIIHGVDVPNPITQFEEACLPDYIMVEIQKAGFVSPTPIQVQGWPIALSGRDMVGIAETGSGKTLAFLLPAVVHINAQPYLQKGDGPIVLVLAPTRELALQIKEECDRFGKSSRISNTCCYGGVPRGPQSRMLQNGVEICIATPGRLIDFLESDVTNLRRVTYLVLDEADRMLDMGFEPQVRKIVSQIRPERQTLMWSATWPKDVQQLARDLCNEDPIHVTVGQSGHACHNIQQFVEVVENNIKAERLQALMRAVASTNGGVWEAKTLIFTDTKRCADDITRVLRRDGWPALSIHGDKKQSERDWVLAEFKSGRMPIMVATDVASRGLDVKDVKYVINYDFPGTVEDYVHRIGRKDIAFGACSSISGLPYCARGREASQPVPEALERLAFMPMGGGRGKGKGFRNAGMKGGM</sequence>
<dbReference type="CDD" id="cd17966">
    <property type="entry name" value="DEADc_DDX5_DDX17"/>
    <property type="match status" value="1"/>
</dbReference>
<dbReference type="PROSITE" id="PS51192">
    <property type="entry name" value="HELICASE_ATP_BIND_1"/>
    <property type="match status" value="1"/>
</dbReference>
<evidence type="ECO:0000256" key="9">
    <source>
        <dbReference type="ARBA" id="ARBA00022801"/>
    </source>
</evidence>
<keyword evidence="9" id="KW-0378">Hydrolase</keyword>
<comment type="similarity">
    <text evidence="3">Belongs to the nonaspanin (TM9SF) (TC 9.A.2) family.</text>
</comment>
<dbReference type="CDD" id="cd00051">
    <property type="entry name" value="EFh"/>
    <property type="match status" value="1"/>
</dbReference>
<organism evidence="24 25">
    <name type="scientific">Perkinsus chesapeaki</name>
    <name type="common">Clam parasite</name>
    <name type="synonym">Perkinsus andrewsi</name>
    <dbReference type="NCBI Taxonomy" id="330153"/>
    <lineage>
        <taxon>Eukaryota</taxon>
        <taxon>Sar</taxon>
        <taxon>Alveolata</taxon>
        <taxon>Perkinsozoa</taxon>
        <taxon>Perkinsea</taxon>
        <taxon>Perkinsida</taxon>
        <taxon>Perkinsidae</taxon>
        <taxon>Perkinsus</taxon>
    </lineage>
</organism>
<dbReference type="SMART" id="SM00487">
    <property type="entry name" value="DEXDc"/>
    <property type="match status" value="1"/>
</dbReference>
<protein>
    <recommendedName>
        <fullName evidence="5">RNA helicase</fullName>
        <ecNumber evidence="5">3.6.4.13</ecNumber>
    </recommendedName>
</protein>
<comment type="caution">
    <text evidence="24">The sequence shown here is derived from an EMBL/GenBank/DDBJ whole genome shotgun (WGS) entry which is preliminary data.</text>
</comment>
<dbReference type="PANTHER" id="PTHR10766:SF55">
    <property type="entry name" value="TRANSMEMBRANE 9 SUPERFAMILY MEMBER 4"/>
    <property type="match status" value="1"/>
</dbReference>
<dbReference type="SUPFAM" id="SSF52540">
    <property type="entry name" value="P-loop containing nucleoside triphosphate hydrolases"/>
    <property type="match status" value="2"/>
</dbReference>
<dbReference type="GO" id="GO:0005794">
    <property type="term" value="C:Golgi apparatus"/>
    <property type="evidence" value="ECO:0007669"/>
    <property type="project" value="UniProtKB-SubCell"/>
</dbReference>
<evidence type="ECO:0000256" key="8">
    <source>
        <dbReference type="ARBA" id="ARBA00022741"/>
    </source>
</evidence>
<feature type="short sequence motif" description="Q motif" evidence="16">
    <location>
        <begin position="1314"/>
        <end position="1342"/>
    </location>
</feature>
<dbReference type="PROSITE" id="PS00018">
    <property type="entry name" value="EF_HAND_1"/>
    <property type="match status" value="1"/>
</dbReference>
<keyword evidence="25" id="KW-1185">Reference proteome</keyword>
<dbReference type="SMART" id="SM00490">
    <property type="entry name" value="HELICc"/>
    <property type="match status" value="1"/>
</dbReference>
<dbReference type="PANTHER" id="PTHR10766">
    <property type="entry name" value="TRANSMEMBRANE 9 SUPERFAMILY PROTEIN"/>
    <property type="match status" value="1"/>
</dbReference>
<feature type="domain" description="DEAD-box RNA helicase Q" evidence="23">
    <location>
        <begin position="1314"/>
        <end position="1342"/>
    </location>
</feature>
<feature type="transmembrane region" description="Helical" evidence="18">
    <location>
        <begin position="886"/>
        <end position="905"/>
    </location>
</feature>
<evidence type="ECO:0000256" key="16">
    <source>
        <dbReference type="PROSITE-ProRule" id="PRU00552"/>
    </source>
</evidence>
<evidence type="ECO:0000256" key="19">
    <source>
        <dbReference type="SAM" id="SignalP"/>
    </source>
</evidence>
<feature type="transmembrane region" description="Helical" evidence="18">
    <location>
        <begin position="926"/>
        <end position="949"/>
    </location>
</feature>
<dbReference type="Pfam" id="PF02990">
    <property type="entry name" value="EMP70"/>
    <property type="match status" value="1"/>
</dbReference>
<evidence type="ECO:0000256" key="4">
    <source>
        <dbReference type="ARBA" id="ARBA00005253"/>
    </source>
</evidence>
<dbReference type="Pfam" id="PF00271">
    <property type="entry name" value="Helicase_C"/>
    <property type="match status" value="1"/>
</dbReference>
<dbReference type="Pfam" id="PF00270">
    <property type="entry name" value="DEAD"/>
    <property type="match status" value="1"/>
</dbReference>
<dbReference type="OrthoDB" id="1666796at2759"/>
<dbReference type="EMBL" id="JAAPAO010000002">
    <property type="protein sequence ID" value="KAF4678194.1"/>
    <property type="molecule type" value="Genomic_DNA"/>
</dbReference>
<dbReference type="InterPro" id="IPR000629">
    <property type="entry name" value="RNA-helicase_DEAD-box_CS"/>
</dbReference>
<dbReference type="PROSITE" id="PS51194">
    <property type="entry name" value="HELICASE_CTER"/>
    <property type="match status" value="1"/>
</dbReference>
<keyword evidence="12" id="KW-0067">ATP-binding</keyword>